<dbReference type="Pfam" id="PF14337">
    <property type="entry name" value="Abi_alpha"/>
    <property type="match status" value="1"/>
</dbReference>
<dbReference type="RefSeq" id="WP_309573942.1">
    <property type="nucleotide sequence ID" value="NZ_CP119876.1"/>
</dbReference>
<protein>
    <submittedName>
        <fullName evidence="1">DUF4393 domain-containing protein</fullName>
    </submittedName>
</protein>
<dbReference type="GeneID" id="93011133"/>
<dbReference type="Gene3D" id="3.30.110.190">
    <property type="match status" value="1"/>
</dbReference>
<dbReference type="InterPro" id="IPR025506">
    <property type="entry name" value="Abi_alpha"/>
</dbReference>
<sequence length="259" mass="29159">MEINLFPKFLDEAVMPVAKKAGSTLSSIWTIAFGGIDIYAEKTQLKRVHALNQFKQELEQAVSSIPEENIVEPPLHIVGPSLEAAKYYFENDELRKMFASLIAASINSDIASKAHPSFVEIIKQLSPLDAMNLKLFKSNGRLPIVQYVYTAADKHGSKPFKTNVFLENNTIEDIDLNAASISNLNRLGLISITYTEHFLVEERYNKFIEHDLFKQTQRELDAKNENLDPKSVSHTEVGIREGIAGITPFGEHFSEICIY</sequence>
<name>A0ABD7ZZ99_9BACI</name>
<gene>
    <name evidence="1" type="ORF">P3F89_27465</name>
</gene>
<dbReference type="Proteomes" id="UP001260090">
    <property type="component" value="Plasmid unnamed"/>
</dbReference>
<evidence type="ECO:0000313" key="2">
    <source>
        <dbReference type="Proteomes" id="UP001260090"/>
    </source>
</evidence>
<proteinExistence type="predicted"/>
<dbReference type="AlphaFoldDB" id="A0ABD7ZZ99"/>
<organism evidence="1 2">
    <name type="scientific">Bacillus tropicus</name>
    <dbReference type="NCBI Taxonomy" id="2026188"/>
    <lineage>
        <taxon>Bacteria</taxon>
        <taxon>Bacillati</taxon>
        <taxon>Bacillota</taxon>
        <taxon>Bacilli</taxon>
        <taxon>Bacillales</taxon>
        <taxon>Bacillaceae</taxon>
        <taxon>Bacillus</taxon>
        <taxon>Bacillus cereus group</taxon>
    </lineage>
</organism>
<reference evidence="1 2" key="1">
    <citation type="submission" date="2023-03" db="EMBL/GenBank/DDBJ databases">
        <title>Plant growth-promoting bacteria for biocontrol of bacterial wilt in tomato.</title>
        <authorList>
            <person name="Song J."/>
            <person name="Jin Y.J."/>
        </authorList>
    </citation>
    <scope>NUCLEOTIDE SEQUENCE [LARGE SCALE GENOMIC DNA]</scope>
    <source>
        <strain evidence="1 2">T36S-23</strain>
        <plasmid evidence="1 2">unnamed</plasmid>
    </source>
</reference>
<evidence type="ECO:0000313" key="1">
    <source>
        <dbReference type="EMBL" id="WMY18261.1"/>
    </source>
</evidence>
<keyword evidence="1" id="KW-0614">Plasmid</keyword>
<geneLocation type="plasmid" evidence="1 2">
    <name>unnamed</name>
</geneLocation>
<accession>A0ABD7ZZ99</accession>
<dbReference type="EMBL" id="CP119876">
    <property type="protein sequence ID" value="WMY18261.1"/>
    <property type="molecule type" value="Genomic_DNA"/>
</dbReference>